<evidence type="ECO:0000256" key="1">
    <source>
        <dbReference type="ARBA" id="ARBA00004123"/>
    </source>
</evidence>
<dbReference type="SUPFAM" id="SSF57701">
    <property type="entry name" value="Zn2/Cys6 DNA-binding domain"/>
    <property type="match status" value="1"/>
</dbReference>
<comment type="subcellular location">
    <subcellularLocation>
        <location evidence="1">Nucleus</location>
    </subcellularLocation>
</comment>
<organism evidence="9 10">
    <name type="scientific">Aspergillus arachidicola</name>
    <dbReference type="NCBI Taxonomy" id="656916"/>
    <lineage>
        <taxon>Eukaryota</taxon>
        <taxon>Fungi</taxon>
        <taxon>Dikarya</taxon>
        <taxon>Ascomycota</taxon>
        <taxon>Pezizomycotina</taxon>
        <taxon>Eurotiomycetes</taxon>
        <taxon>Eurotiomycetidae</taxon>
        <taxon>Eurotiales</taxon>
        <taxon>Aspergillaceae</taxon>
        <taxon>Aspergillus</taxon>
        <taxon>Aspergillus subgen. Circumdati</taxon>
    </lineage>
</organism>
<dbReference type="CDD" id="cd00067">
    <property type="entry name" value="GAL4"/>
    <property type="match status" value="2"/>
</dbReference>
<sequence length="1034" mass="117994">MSRRQSSRRHACFRCIQLKVKCSTQGNDKECQRCSRLGRPCVFPSTLPNNPGRKSRIDELQDQVNELRDQLTKRDEEASAHGMSGDEAVPHALQQHNAPIEPKKSICPRPGLGEPGDLLTIGLLTLAQCNRLLDKFRMVKMPQFPFVIIPDSMNAISLRQEYPFLFVAIMTVSTEDRPSLQKNLNHEVKRTISTRIIMNNERNIDLLLGLLVYTAWYHYHWESMLPHMYLFLQLTITMVADLGLDRQPNFTMQNIAASLGRPSSARQLVANHLAAGKRALLGTFYLCSVSSLFRQQLFMEYTDWINQCCDDLRKNSEFPSDQHMKTYIDVRLLARKSAEVFDDNVHNHMRPPLHGRAKLEAGIRELDEEFGLFQGIKDEAREQGNSTYAYVFEVKVKPVIILGQIVYHRNDAFLLDEMDQLDSLISSSESFITSFLVALPEIAIHLPLSFYTYLWYALLVLSKVLLLSDLEWERTTGLGRRIHGIARAAIEKHGALSSGNDVWANSKMVIGSMISWLQKHQDLRGPEQRLPNHPSSMMHHLTVVDENTHYPSASASSNSTEPGRRYTFPTQQPDLDQGVTEYTFDQIALEGMDDGVDGFWDATLWQQILEGPCDEIRPACSGCLRHSVQCDYQLEESSSNVSTATEKAKVQPAATAPRTVSTKRHQTFISSYQTNFKPPKRAHRTRKSISAHLLQSSSSERIFPTLSCRPFEFTIIDMELFHNFLNPTDYGESEHHSAMRMQQNQLSRLGFSFPYVLRLLLAGSGFQLARRPEIMQLQQSAIQGRDYHVVAERHYNIAIREVAVAVPRLNKENCHAIYTAAVHIFVCSLAMGPRPGEYMAFRDDGQDGFLSLFMGVRTVLEISSKLFSPDVVLKGDEGESGSESEPDAENTGSARSSTVASEYGYWMDQLRHLIKSEYVREDTPYSVYHTVLERLHQCYDAIYGPFSPVTTALLSPCIFGWLYRLPDAFMFGLRQRHQPALVIFSYFVLLLDELTWNWFLQDWPRHILIGIHRNLDVYHQQYIQWPMHCVAAKA</sequence>
<keyword evidence="2" id="KW-0862">Zinc</keyword>
<evidence type="ECO:0000259" key="8">
    <source>
        <dbReference type="PROSITE" id="PS50048"/>
    </source>
</evidence>
<evidence type="ECO:0000256" key="7">
    <source>
        <dbReference type="SAM" id="MobiDB-lite"/>
    </source>
</evidence>
<dbReference type="STRING" id="656916.A0A2G7FWD9"/>
<protein>
    <submittedName>
        <fullName evidence="9">C6 transcription factor</fullName>
    </submittedName>
</protein>
<feature type="region of interest" description="Disordered" evidence="7">
    <location>
        <begin position="549"/>
        <end position="572"/>
    </location>
</feature>
<dbReference type="GO" id="GO:0000981">
    <property type="term" value="F:DNA-binding transcription factor activity, RNA polymerase II-specific"/>
    <property type="evidence" value="ECO:0007669"/>
    <property type="project" value="InterPro"/>
</dbReference>
<feature type="compositionally biased region" description="Acidic residues" evidence="7">
    <location>
        <begin position="878"/>
        <end position="888"/>
    </location>
</feature>
<dbReference type="GO" id="GO:0000976">
    <property type="term" value="F:transcription cis-regulatory region binding"/>
    <property type="evidence" value="ECO:0007669"/>
    <property type="project" value="TreeGrafter"/>
</dbReference>
<feature type="region of interest" description="Disordered" evidence="7">
    <location>
        <begin position="876"/>
        <end position="896"/>
    </location>
</feature>
<dbReference type="InterPro" id="IPR001138">
    <property type="entry name" value="Zn2Cys6_DnaBD"/>
</dbReference>
<keyword evidence="10" id="KW-1185">Reference proteome</keyword>
<accession>A0A2G7FWD9</accession>
<name>A0A2G7FWD9_9EURO</name>
<dbReference type="Gene3D" id="4.10.240.10">
    <property type="entry name" value="Zn(2)-C6 fungal-type DNA-binding domain"/>
    <property type="match status" value="1"/>
</dbReference>
<dbReference type="PANTHER" id="PTHR31845">
    <property type="entry name" value="FINGER DOMAIN PROTEIN, PUTATIVE-RELATED"/>
    <property type="match status" value="1"/>
</dbReference>
<keyword evidence="6" id="KW-0539">Nucleus</keyword>
<evidence type="ECO:0000313" key="10">
    <source>
        <dbReference type="Proteomes" id="UP000231358"/>
    </source>
</evidence>
<dbReference type="Proteomes" id="UP000231358">
    <property type="component" value="Unassembled WGS sequence"/>
</dbReference>
<gene>
    <name evidence="9" type="ORF">AARAC_005588</name>
</gene>
<dbReference type="GO" id="GO:0009893">
    <property type="term" value="P:positive regulation of metabolic process"/>
    <property type="evidence" value="ECO:0007669"/>
    <property type="project" value="UniProtKB-ARBA"/>
</dbReference>
<evidence type="ECO:0000256" key="2">
    <source>
        <dbReference type="ARBA" id="ARBA00022833"/>
    </source>
</evidence>
<evidence type="ECO:0000256" key="4">
    <source>
        <dbReference type="ARBA" id="ARBA00023125"/>
    </source>
</evidence>
<dbReference type="AlphaFoldDB" id="A0A2G7FWD9"/>
<dbReference type="InterPro" id="IPR036864">
    <property type="entry name" value="Zn2-C6_fun-type_DNA-bd_sf"/>
</dbReference>
<keyword evidence="3" id="KW-0805">Transcription regulation</keyword>
<dbReference type="Pfam" id="PF00172">
    <property type="entry name" value="Zn_clus"/>
    <property type="match status" value="1"/>
</dbReference>
<feature type="domain" description="Zn(2)-C6 fungal-type" evidence="8">
    <location>
        <begin position="11"/>
        <end position="43"/>
    </location>
</feature>
<keyword evidence="4" id="KW-0238">DNA-binding</keyword>
<evidence type="ECO:0000256" key="6">
    <source>
        <dbReference type="ARBA" id="ARBA00023242"/>
    </source>
</evidence>
<keyword evidence="5" id="KW-0804">Transcription</keyword>
<reference evidence="9 10" key="1">
    <citation type="submission" date="2017-05" db="EMBL/GenBank/DDBJ databases">
        <title>Genome sequence for an aflatoxigenic pathogen of Argentinian peanut, Aspergillus arachidicola.</title>
        <authorList>
            <person name="Moore G."/>
            <person name="Beltz S.B."/>
            <person name="Mack B.M."/>
        </authorList>
    </citation>
    <scope>NUCLEOTIDE SEQUENCE [LARGE SCALE GENOMIC DNA]</scope>
    <source>
        <strain evidence="9 10">CBS 117610</strain>
    </source>
</reference>
<feature type="compositionally biased region" description="Polar residues" evidence="7">
    <location>
        <begin position="549"/>
        <end position="561"/>
    </location>
</feature>
<evidence type="ECO:0000256" key="3">
    <source>
        <dbReference type="ARBA" id="ARBA00023015"/>
    </source>
</evidence>
<dbReference type="EMBL" id="NEXV01000357">
    <property type="protein sequence ID" value="PIG84907.1"/>
    <property type="molecule type" value="Genomic_DNA"/>
</dbReference>
<comment type="caution">
    <text evidence="9">The sequence shown here is derived from an EMBL/GenBank/DDBJ whole genome shotgun (WGS) entry which is preliminary data.</text>
</comment>
<evidence type="ECO:0000313" key="9">
    <source>
        <dbReference type="EMBL" id="PIG84907.1"/>
    </source>
</evidence>
<proteinExistence type="predicted"/>
<evidence type="ECO:0000256" key="5">
    <source>
        <dbReference type="ARBA" id="ARBA00023163"/>
    </source>
</evidence>
<dbReference type="PANTHER" id="PTHR31845:SF10">
    <property type="entry name" value="ZN(II)2CYS6 TRANSCRIPTION FACTOR (EUROFUNG)"/>
    <property type="match status" value="1"/>
</dbReference>
<dbReference type="InterPro" id="IPR051089">
    <property type="entry name" value="prtT"/>
</dbReference>
<dbReference type="GO" id="GO:0005634">
    <property type="term" value="C:nucleus"/>
    <property type="evidence" value="ECO:0007669"/>
    <property type="project" value="UniProtKB-SubCell"/>
</dbReference>
<dbReference type="GO" id="GO:0008270">
    <property type="term" value="F:zinc ion binding"/>
    <property type="evidence" value="ECO:0007669"/>
    <property type="project" value="InterPro"/>
</dbReference>
<dbReference type="SMART" id="SM00066">
    <property type="entry name" value="GAL4"/>
    <property type="match status" value="1"/>
</dbReference>
<dbReference type="PROSITE" id="PS50048">
    <property type="entry name" value="ZN2_CY6_FUNGAL_2"/>
    <property type="match status" value="1"/>
</dbReference>